<evidence type="ECO:0000259" key="1">
    <source>
        <dbReference type="Pfam" id="PF10056"/>
    </source>
</evidence>
<dbReference type="EMBL" id="ML977335">
    <property type="protein sequence ID" value="KAF2111321.1"/>
    <property type="molecule type" value="Genomic_DNA"/>
</dbReference>
<evidence type="ECO:0000313" key="2">
    <source>
        <dbReference type="EMBL" id="KAF2111321.1"/>
    </source>
</evidence>
<dbReference type="Pfam" id="PF10056">
    <property type="entry name" value="DUF2293"/>
    <property type="match status" value="1"/>
</dbReference>
<keyword evidence="3" id="KW-1185">Reference proteome</keyword>
<gene>
    <name evidence="2" type="ORF">BDV96DRAFT_582878</name>
</gene>
<dbReference type="PANTHER" id="PTHR38113">
    <property type="match status" value="1"/>
</dbReference>
<sequence length="187" mass="21423">MAPMKREQIVSPKTQMPKGYAFLPKGNRYKTLHCRRLTHEAGKTLYIVEDRNTTLGLRVPKSIFFQVQSDAKDTLSTRRAAVEQRDAALIRKAELELNTLFPKIPSAERKVVLRQAFQKYSKRVGRSGQTPMPRKVQLAVIAHVRHKHTDYDRLLMKGMDRDDARRAIVGPMQEVLRAWGAKGGKLF</sequence>
<dbReference type="PANTHER" id="PTHR38113:SF2">
    <property type="entry name" value="DUF2293 DOMAIN-CONTAINING PROTEIN"/>
    <property type="match status" value="1"/>
</dbReference>
<dbReference type="InterPro" id="IPR018744">
    <property type="entry name" value="DUF2293"/>
</dbReference>
<protein>
    <recommendedName>
        <fullName evidence="1">DUF2293 domain-containing protein</fullName>
    </recommendedName>
</protein>
<organism evidence="2 3">
    <name type="scientific">Lophiotrema nucula</name>
    <dbReference type="NCBI Taxonomy" id="690887"/>
    <lineage>
        <taxon>Eukaryota</taxon>
        <taxon>Fungi</taxon>
        <taxon>Dikarya</taxon>
        <taxon>Ascomycota</taxon>
        <taxon>Pezizomycotina</taxon>
        <taxon>Dothideomycetes</taxon>
        <taxon>Pleosporomycetidae</taxon>
        <taxon>Pleosporales</taxon>
        <taxon>Lophiotremataceae</taxon>
        <taxon>Lophiotrema</taxon>
    </lineage>
</organism>
<dbReference type="Proteomes" id="UP000799770">
    <property type="component" value="Unassembled WGS sequence"/>
</dbReference>
<feature type="domain" description="DUF2293" evidence="1">
    <location>
        <begin position="97"/>
        <end position="180"/>
    </location>
</feature>
<dbReference type="AlphaFoldDB" id="A0A6A5YYY9"/>
<name>A0A6A5YYY9_9PLEO</name>
<accession>A0A6A5YYY9</accession>
<proteinExistence type="predicted"/>
<evidence type="ECO:0000313" key="3">
    <source>
        <dbReference type="Proteomes" id="UP000799770"/>
    </source>
</evidence>
<reference evidence="2" key="1">
    <citation type="journal article" date="2020" name="Stud. Mycol.">
        <title>101 Dothideomycetes genomes: a test case for predicting lifestyles and emergence of pathogens.</title>
        <authorList>
            <person name="Haridas S."/>
            <person name="Albert R."/>
            <person name="Binder M."/>
            <person name="Bloem J."/>
            <person name="Labutti K."/>
            <person name="Salamov A."/>
            <person name="Andreopoulos B."/>
            <person name="Baker S."/>
            <person name="Barry K."/>
            <person name="Bills G."/>
            <person name="Bluhm B."/>
            <person name="Cannon C."/>
            <person name="Castanera R."/>
            <person name="Culley D."/>
            <person name="Daum C."/>
            <person name="Ezra D."/>
            <person name="Gonzalez J."/>
            <person name="Henrissat B."/>
            <person name="Kuo A."/>
            <person name="Liang C."/>
            <person name="Lipzen A."/>
            <person name="Lutzoni F."/>
            <person name="Magnuson J."/>
            <person name="Mondo S."/>
            <person name="Nolan M."/>
            <person name="Ohm R."/>
            <person name="Pangilinan J."/>
            <person name="Park H.-J."/>
            <person name="Ramirez L."/>
            <person name="Alfaro M."/>
            <person name="Sun H."/>
            <person name="Tritt A."/>
            <person name="Yoshinaga Y."/>
            <person name="Zwiers L.-H."/>
            <person name="Turgeon B."/>
            <person name="Goodwin S."/>
            <person name="Spatafora J."/>
            <person name="Crous P."/>
            <person name="Grigoriev I."/>
        </authorList>
    </citation>
    <scope>NUCLEOTIDE SEQUENCE</scope>
    <source>
        <strain evidence="2">CBS 627.86</strain>
    </source>
</reference>
<dbReference type="OrthoDB" id="5381833at2759"/>